<dbReference type="OrthoDB" id="9998797at2"/>
<organism evidence="1 2">
    <name type="scientific">Micromonospora phaseoli</name>
    <dbReference type="NCBI Taxonomy" id="1144548"/>
    <lineage>
        <taxon>Bacteria</taxon>
        <taxon>Bacillati</taxon>
        <taxon>Actinomycetota</taxon>
        <taxon>Actinomycetes</taxon>
        <taxon>Micromonosporales</taxon>
        <taxon>Micromonosporaceae</taxon>
        <taxon>Micromonospora</taxon>
    </lineage>
</organism>
<dbReference type="InterPro" id="IPR001387">
    <property type="entry name" value="Cro/C1-type_HTH"/>
</dbReference>
<keyword evidence="2" id="KW-1185">Reference proteome</keyword>
<dbReference type="GO" id="GO:0003677">
    <property type="term" value="F:DNA binding"/>
    <property type="evidence" value="ECO:0007669"/>
    <property type="project" value="InterPro"/>
</dbReference>
<proteinExistence type="predicted"/>
<dbReference type="EMBL" id="FNYV01000006">
    <property type="protein sequence ID" value="SEJ66169.1"/>
    <property type="molecule type" value="Genomic_DNA"/>
</dbReference>
<sequence>MSKFGHQPARLLLRRRGYKLKDLAEQIGVPEMHFRRALAGHIRPRPEIISDLPAVVGLPLTKLFTEVVLAKPYDASKNPWRDLS</sequence>
<name>A0A1H7AKP9_9ACTN</name>
<dbReference type="RefSeq" id="WP_092381019.1">
    <property type="nucleotide sequence ID" value="NZ_BOPI01000002.1"/>
</dbReference>
<protein>
    <recommendedName>
        <fullName evidence="3">HTH cro/C1-type domain-containing protein</fullName>
    </recommendedName>
</protein>
<dbReference type="CDD" id="cd00093">
    <property type="entry name" value="HTH_XRE"/>
    <property type="match status" value="1"/>
</dbReference>
<dbReference type="AlphaFoldDB" id="A0A1H7AKP9"/>
<dbReference type="Proteomes" id="UP000198707">
    <property type="component" value="Unassembled WGS sequence"/>
</dbReference>
<evidence type="ECO:0000313" key="1">
    <source>
        <dbReference type="EMBL" id="SEJ66169.1"/>
    </source>
</evidence>
<evidence type="ECO:0008006" key="3">
    <source>
        <dbReference type="Google" id="ProtNLM"/>
    </source>
</evidence>
<reference evidence="2" key="1">
    <citation type="submission" date="2016-10" db="EMBL/GenBank/DDBJ databases">
        <authorList>
            <person name="Varghese N."/>
            <person name="Submissions S."/>
        </authorList>
    </citation>
    <scope>NUCLEOTIDE SEQUENCE [LARGE SCALE GENOMIC DNA]</scope>
    <source>
        <strain evidence="2">CGMCC 4.7038</strain>
    </source>
</reference>
<accession>A0A1H7AKP9</accession>
<evidence type="ECO:0000313" key="2">
    <source>
        <dbReference type="Proteomes" id="UP000198707"/>
    </source>
</evidence>
<dbReference type="InterPro" id="IPR010982">
    <property type="entry name" value="Lambda_DNA-bd_dom_sf"/>
</dbReference>
<dbReference type="SUPFAM" id="SSF47413">
    <property type="entry name" value="lambda repressor-like DNA-binding domains"/>
    <property type="match status" value="1"/>
</dbReference>
<gene>
    <name evidence="1" type="ORF">SAMN05443287_106199</name>
</gene>